<comment type="subcellular location">
    <subcellularLocation>
        <location evidence="1">Cell membrane</location>
        <topology evidence="1">Multi-pass membrane protein</topology>
    </subcellularLocation>
</comment>
<dbReference type="PANTHER" id="PTHR30294:SF29">
    <property type="entry name" value="MULTIDRUG ABC TRANSPORTER PERMEASE YBHS-RELATED"/>
    <property type="match status" value="1"/>
</dbReference>
<feature type="transmembrane region" description="Helical" evidence="7">
    <location>
        <begin position="276"/>
        <end position="299"/>
    </location>
</feature>
<sequence>MSAPTSTPPRTTAGTPAPEGPRSPGSAELVRLVAGREISTRLRDKNFIVGVVLTVLLLVGFMAFQIAMSSGADEARLGIVGDAAQLGPAIEAQGEAVDVDVTVVELDDEAAARAAVEAEDVDGALLAGGPAPELIVQDRDSTMEAVVNGAVGGVAVAEQLAEAGVDLSAVPEVQVTALAGDDGNEEQVLVAIIGVLLLYGLLIMFGQFIAQGVVEEKSSRVVELLLATMRPWQLLAGKIIGLGVLGLGQIVLIGVISVGGALAFDLVAVPGDLISTVVSVVLWFVLGYAFFAAAFAVAASLVSRQEDLGTVLTPMMVLLVGGFFVGIQAATDPDGTLAVVTSYVPGLSPLVMPVRQAAGEVAGWEIAVSVALMLVAIVVAVRIGGRVYAGALLRTSGKTKLRDALKAART</sequence>
<dbReference type="PANTHER" id="PTHR30294">
    <property type="entry name" value="MEMBRANE COMPONENT OF ABC TRANSPORTER YHHJ-RELATED"/>
    <property type="match status" value="1"/>
</dbReference>
<feature type="transmembrane region" description="Helical" evidence="7">
    <location>
        <begin position="188"/>
        <end position="210"/>
    </location>
</feature>
<comment type="caution">
    <text evidence="9">The sequence shown here is derived from an EMBL/GenBank/DDBJ whole genome shotgun (WGS) entry which is preliminary data.</text>
</comment>
<feature type="transmembrane region" description="Helical" evidence="7">
    <location>
        <begin position="239"/>
        <end position="264"/>
    </location>
</feature>
<gene>
    <name evidence="9" type="ORF">BD833_11049</name>
</gene>
<feature type="region of interest" description="Disordered" evidence="6">
    <location>
        <begin position="1"/>
        <end position="26"/>
    </location>
</feature>
<evidence type="ECO:0000313" key="9">
    <source>
        <dbReference type="EMBL" id="TYP86162.1"/>
    </source>
</evidence>
<evidence type="ECO:0000256" key="2">
    <source>
        <dbReference type="ARBA" id="ARBA00022475"/>
    </source>
</evidence>
<dbReference type="InterPro" id="IPR051449">
    <property type="entry name" value="ABC-2_transporter_component"/>
</dbReference>
<keyword evidence="3 7" id="KW-0812">Transmembrane</keyword>
<dbReference type="AlphaFoldDB" id="A0A5S5CUB6"/>
<evidence type="ECO:0000256" key="4">
    <source>
        <dbReference type="ARBA" id="ARBA00022989"/>
    </source>
</evidence>
<evidence type="ECO:0000256" key="6">
    <source>
        <dbReference type="SAM" id="MobiDB-lite"/>
    </source>
</evidence>
<feature type="transmembrane region" description="Helical" evidence="7">
    <location>
        <begin position="311"/>
        <end position="330"/>
    </location>
</feature>
<keyword evidence="4 7" id="KW-1133">Transmembrane helix</keyword>
<dbReference type="RefSeq" id="WP_166534043.1">
    <property type="nucleotide sequence ID" value="NZ_VNHW01000010.1"/>
</dbReference>
<protein>
    <submittedName>
        <fullName evidence="9">ABC-2 type transport system permease protein</fullName>
    </submittedName>
</protein>
<evidence type="ECO:0000256" key="1">
    <source>
        <dbReference type="ARBA" id="ARBA00004651"/>
    </source>
</evidence>
<reference evidence="9 10" key="1">
    <citation type="submission" date="2019-07" db="EMBL/GenBank/DDBJ databases">
        <title>Genomic Encyclopedia of Archaeal and Bacterial Type Strains, Phase II (KMG-II): from individual species to whole genera.</title>
        <authorList>
            <person name="Goeker M."/>
        </authorList>
    </citation>
    <scope>NUCLEOTIDE SEQUENCE [LARGE SCALE GENOMIC DNA]</scope>
    <source>
        <strain evidence="9 10">DSM 46842</strain>
    </source>
</reference>
<evidence type="ECO:0000259" key="8">
    <source>
        <dbReference type="Pfam" id="PF12698"/>
    </source>
</evidence>
<feature type="transmembrane region" description="Helical" evidence="7">
    <location>
        <begin position="361"/>
        <end position="384"/>
    </location>
</feature>
<keyword evidence="5 7" id="KW-0472">Membrane</keyword>
<feature type="domain" description="ABC-2 type transporter transmembrane" evidence="8">
    <location>
        <begin position="47"/>
        <end position="382"/>
    </location>
</feature>
<keyword evidence="10" id="KW-1185">Reference proteome</keyword>
<dbReference type="InterPro" id="IPR013525">
    <property type="entry name" value="ABC2_TM"/>
</dbReference>
<evidence type="ECO:0000256" key="5">
    <source>
        <dbReference type="ARBA" id="ARBA00023136"/>
    </source>
</evidence>
<dbReference type="Pfam" id="PF12698">
    <property type="entry name" value="ABC2_membrane_3"/>
    <property type="match status" value="1"/>
</dbReference>
<dbReference type="GO" id="GO:0005886">
    <property type="term" value="C:plasma membrane"/>
    <property type="evidence" value="ECO:0007669"/>
    <property type="project" value="UniProtKB-SubCell"/>
</dbReference>
<organism evidence="9 10">
    <name type="scientific">Blastococcus xanthinilyticus</name>
    <dbReference type="NCBI Taxonomy" id="1564164"/>
    <lineage>
        <taxon>Bacteria</taxon>
        <taxon>Bacillati</taxon>
        <taxon>Actinomycetota</taxon>
        <taxon>Actinomycetes</taxon>
        <taxon>Geodermatophilales</taxon>
        <taxon>Geodermatophilaceae</taxon>
        <taxon>Blastococcus</taxon>
    </lineage>
</organism>
<name>A0A5S5CUB6_9ACTN</name>
<evidence type="ECO:0000313" key="10">
    <source>
        <dbReference type="Proteomes" id="UP000322499"/>
    </source>
</evidence>
<feature type="compositionally biased region" description="Low complexity" evidence="6">
    <location>
        <begin position="1"/>
        <end position="22"/>
    </location>
</feature>
<evidence type="ECO:0000256" key="7">
    <source>
        <dbReference type="SAM" id="Phobius"/>
    </source>
</evidence>
<proteinExistence type="predicted"/>
<accession>A0A5S5CUB6</accession>
<dbReference type="Proteomes" id="UP000322499">
    <property type="component" value="Unassembled WGS sequence"/>
</dbReference>
<dbReference type="EMBL" id="VNHW01000010">
    <property type="protein sequence ID" value="TYP86162.1"/>
    <property type="molecule type" value="Genomic_DNA"/>
</dbReference>
<dbReference type="GO" id="GO:0140359">
    <property type="term" value="F:ABC-type transporter activity"/>
    <property type="evidence" value="ECO:0007669"/>
    <property type="project" value="InterPro"/>
</dbReference>
<feature type="transmembrane region" description="Helical" evidence="7">
    <location>
        <begin position="46"/>
        <end position="68"/>
    </location>
</feature>
<keyword evidence="2" id="KW-1003">Cell membrane</keyword>
<evidence type="ECO:0000256" key="3">
    <source>
        <dbReference type="ARBA" id="ARBA00022692"/>
    </source>
</evidence>